<protein>
    <recommendedName>
        <fullName evidence="7">S15/NS1 RNA-binding domain-containing protein</fullName>
    </recommendedName>
</protein>
<dbReference type="InterPro" id="IPR005290">
    <property type="entry name" value="Ribosomal_uS15_bac-type"/>
</dbReference>
<dbReference type="NCBIfam" id="TIGR00952">
    <property type="entry name" value="S15_bact"/>
    <property type="match status" value="1"/>
</dbReference>
<keyword evidence="4" id="KW-0175">Coiled coil</keyword>
<evidence type="ECO:0000313" key="6">
    <source>
        <dbReference type="Proteomes" id="UP000305067"/>
    </source>
</evidence>
<evidence type="ECO:0000256" key="2">
    <source>
        <dbReference type="ARBA" id="ARBA00022980"/>
    </source>
</evidence>
<dbReference type="EMBL" id="ML178815">
    <property type="protein sequence ID" value="TFL06263.1"/>
    <property type="molecule type" value="Genomic_DNA"/>
</dbReference>
<dbReference type="GO" id="GO:0003735">
    <property type="term" value="F:structural constituent of ribosome"/>
    <property type="evidence" value="ECO:0007669"/>
    <property type="project" value="InterPro"/>
</dbReference>
<reference evidence="5 6" key="1">
    <citation type="journal article" date="2019" name="Nat. Ecol. Evol.">
        <title>Megaphylogeny resolves global patterns of mushroom evolution.</title>
        <authorList>
            <person name="Varga T."/>
            <person name="Krizsan K."/>
            <person name="Foldi C."/>
            <person name="Dima B."/>
            <person name="Sanchez-Garcia M."/>
            <person name="Sanchez-Ramirez S."/>
            <person name="Szollosi G.J."/>
            <person name="Szarkandi J.G."/>
            <person name="Papp V."/>
            <person name="Albert L."/>
            <person name="Andreopoulos W."/>
            <person name="Angelini C."/>
            <person name="Antonin V."/>
            <person name="Barry K.W."/>
            <person name="Bougher N.L."/>
            <person name="Buchanan P."/>
            <person name="Buyck B."/>
            <person name="Bense V."/>
            <person name="Catcheside P."/>
            <person name="Chovatia M."/>
            <person name="Cooper J."/>
            <person name="Damon W."/>
            <person name="Desjardin D."/>
            <person name="Finy P."/>
            <person name="Geml J."/>
            <person name="Haridas S."/>
            <person name="Hughes K."/>
            <person name="Justo A."/>
            <person name="Karasinski D."/>
            <person name="Kautmanova I."/>
            <person name="Kiss B."/>
            <person name="Kocsube S."/>
            <person name="Kotiranta H."/>
            <person name="LaButti K.M."/>
            <person name="Lechner B.E."/>
            <person name="Liimatainen K."/>
            <person name="Lipzen A."/>
            <person name="Lukacs Z."/>
            <person name="Mihaltcheva S."/>
            <person name="Morgado L.N."/>
            <person name="Niskanen T."/>
            <person name="Noordeloos M.E."/>
            <person name="Ohm R.A."/>
            <person name="Ortiz-Santana B."/>
            <person name="Ovrebo C."/>
            <person name="Racz N."/>
            <person name="Riley R."/>
            <person name="Savchenko A."/>
            <person name="Shiryaev A."/>
            <person name="Soop K."/>
            <person name="Spirin V."/>
            <person name="Szebenyi C."/>
            <person name="Tomsovsky M."/>
            <person name="Tulloss R.E."/>
            <person name="Uehling J."/>
            <person name="Grigoriev I.V."/>
            <person name="Vagvolgyi C."/>
            <person name="Papp T."/>
            <person name="Martin F.M."/>
            <person name="Miettinen O."/>
            <person name="Hibbett D.S."/>
            <person name="Nagy L.G."/>
        </authorList>
    </citation>
    <scope>NUCLEOTIDE SEQUENCE [LARGE SCALE GENOMIC DNA]</scope>
    <source>
        <strain evidence="5 6">CBS 309.79</strain>
    </source>
</reference>
<sequence>MLKSCLSHSIPRSLGVPTRVACLHTSTPILAQAGGSTASRKRNPLALKKENRQLKAERAERDAARKPHVILGTVPGDTTSWPKSDLAQILVDLKPSDAKETADPAELDTALGPLQLPPALRFGVTDREQTLLLETLPSLSTELGTDDILSQSSSDHAPSYTYGGFFSELETKTPREARLNKEKMSAQSAEDEARRYAAELEAGKKELQKAQMFTTLLDLRNSDAQGLAFENRRRIVQEFSGPENPFDTGRPEVQAALLTYKIRNLWTHLTTFKKDVGNRRALRKLVHQRAKILKYLRRIDRYRYDSVLARLALAPESVEGELVV</sequence>
<dbReference type="OrthoDB" id="441444at2759"/>
<dbReference type="GO" id="GO:0006412">
    <property type="term" value="P:translation"/>
    <property type="evidence" value="ECO:0007669"/>
    <property type="project" value="InterPro"/>
</dbReference>
<dbReference type="CDD" id="cd00353">
    <property type="entry name" value="Ribosomal_S15p_S13e"/>
    <property type="match status" value="1"/>
</dbReference>
<dbReference type="SUPFAM" id="SSF47060">
    <property type="entry name" value="S15/NS1 RNA-binding domain"/>
    <property type="match status" value="1"/>
</dbReference>
<evidence type="ECO:0000256" key="1">
    <source>
        <dbReference type="ARBA" id="ARBA00008434"/>
    </source>
</evidence>
<dbReference type="GO" id="GO:0005840">
    <property type="term" value="C:ribosome"/>
    <property type="evidence" value="ECO:0007669"/>
    <property type="project" value="UniProtKB-KW"/>
</dbReference>
<dbReference type="Gene3D" id="1.10.287.10">
    <property type="entry name" value="S15/NS1, RNA-binding"/>
    <property type="match status" value="1"/>
</dbReference>
<evidence type="ECO:0000313" key="5">
    <source>
        <dbReference type="EMBL" id="TFL06263.1"/>
    </source>
</evidence>
<organism evidence="5 6">
    <name type="scientific">Pterulicium gracile</name>
    <dbReference type="NCBI Taxonomy" id="1884261"/>
    <lineage>
        <taxon>Eukaryota</taxon>
        <taxon>Fungi</taxon>
        <taxon>Dikarya</taxon>
        <taxon>Basidiomycota</taxon>
        <taxon>Agaricomycotina</taxon>
        <taxon>Agaricomycetes</taxon>
        <taxon>Agaricomycetidae</taxon>
        <taxon>Agaricales</taxon>
        <taxon>Pleurotineae</taxon>
        <taxon>Pterulaceae</taxon>
        <taxon>Pterulicium</taxon>
    </lineage>
</organism>
<feature type="coiled-coil region" evidence="4">
    <location>
        <begin position="179"/>
        <end position="206"/>
    </location>
</feature>
<dbReference type="SMART" id="SM01387">
    <property type="entry name" value="Ribosomal_S15"/>
    <property type="match status" value="1"/>
</dbReference>
<dbReference type="PROSITE" id="PS00362">
    <property type="entry name" value="RIBOSOMAL_S15"/>
    <property type="match status" value="1"/>
</dbReference>
<name>A0A5C3QW63_9AGAR</name>
<keyword evidence="2" id="KW-0689">Ribosomal protein</keyword>
<dbReference type="Pfam" id="PF00312">
    <property type="entry name" value="Ribosomal_S15"/>
    <property type="match status" value="1"/>
</dbReference>
<dbReference type="PANTHER" id="PTHR23321:SF26">
    <property type="entry name" value="SMALL RIBOSOMAL SUBUNIT PROTEIN US15M"/>
    <property type="match status" value="1"/>
</dbReference>
<dbReference type="AlphaFoldDB" id="A0A5C3QW63"/>
<keyword evidence="6" id="KW-1185">Reference proteome</keyword>
<evidence type="ECO:0008006" key="7">
    <source>
        <dbReference type="Google" id="ProtNLM"/>
    </source>
</evidence>
<evidence type="ECO:0000256" key="3">
    <source>
        <dbReference type="ARBA" id="ARBA00023274"/>
    </source>
</evidence>
<dbReference type="GO" id="GO:1990904">
    <property type="term" value="C:ribonucleoprotein complex"/>
    <property type="evidence" value="ECO:0007669"/>
    <property type="project" value="UniProtKB-KW"/>
</dbReference>
<keyword evidence="3" id="KW-0687">Ribonucleoprotein</keyword>
<dbReference type="Proteomes" id="UP000305067">
    <property type="component" value="Unassembled WGS sequence"/>
</dbReference>
<dbReference type="STRING" id="1884261.A0A5C3QW63"/>
<accession>A0A5C3QW63</accession>
<proteinExistence type="inferred from homology"/>
<dbReference type="HAMAP" id="MF_01343_B">
    <property type="entry name" value="Ribosomal_uS15_B"/>
    <property type="match status" value="1"/>
</dbReference>
<comment type="similarity">
    <text evidence="1">Belongs to the universal ribosomal protein uS15 family.</text>
</comment>
<dbReference type="InterPro" id="IPR009068">
    <property type="entry name" value="uS15_NS1_RNA-bd_sf"/>
</dbReference>
<dbReference type="PANTHER" id="PTHR23321">
    <property type="entry name" value="RIBOSOMAL PROTEIN S15, BACTERIAL AND ORGANELLAR"/>
    <property type="match status" value="1"/>
</dbReference>
<dbReference type="GO" id="GO:0005737">
    <property type="term" value="C:cytoplasm"/>
    <property type="evidence" value="ECO:0007669"/>
    <property type="project" value="UniProtKB-ARBA"/>
</dbReference>
<gene>
    <name evidence="5" type="ORF">BDV98DRAFT_652860</name>
</gene>
<evidence type="ECO:0000256" key="4">
    <source>
        <dbReference type="SAM" id="Coils"/>
    </source>
</evidence>
<dbReference type="InterPro" id="IPR000589">
    <property type="entry name" value="Ribosomal_uS15"/>
</dbReference>